<name>A0AA39LC83_SARSR</name>
<evidence type="ECO:0000313" key="2">
    <source>
        <dbReference type="EMBL" id="KAK0391790.1"/>
    </source>
</evidence>
<organism evidence="2 3">
    <name type="scientific">Sarocladium strictum</name>
    <name type="common">Black bundle disease fungus</name>
    <name type="synonym">Acremonium strictum</name>
    <dbReference type="NCBI Taxonomy" id="5046"/>
    <lineage>
        <taxon>Eukaryota</taxon>
        <taxon>Fungi</taxon>
        <taxon>Dikarya</taxon>
        <taxon>Ascomycota</taxon>
        <taxon>Pezizomycotina</taxon>
        <taxon>Sordariomycetes</taxon>
        <taxon>Hypocreomycetidae</taxon>
        <taxon>Hypocreales</taxon>
        <taxon>Sarocladiaceae</taxon>
        <taxon>Sarocladium</taxon>
    </lineage>
</organism>
<dbReference type="AlphaFoldDB" id="A0AA39LC83"/>
<keyword evidence="3" id="KW-1185">Reference proteome</keyword>
<comment type="caution">
    <text evidence="2">The sequence shown here is derived from an EMBL/GenBank/DDBJ whole genome shotgun (WGS) entry which is preliminary data.</text>
</comment>
<evidence type="ECO:0000256" key="1">
    <source>
        <dbReference type="SAM" id="SignalP"/>
    </source>
</evidence>
<protein>
    <submittedName>
        <fullName evidence="2">Uncharacterized protein</fullName>
    </submittedName>
</protein>
<sequence length="241" mass="24903">MHASLSIATVGLAAVAAAAPARSSSGLVAFAKRAVSDTYTFYTGNGSPAQGWPDFGNWGTYEELWATNSPVMAQSCEWNGWGANDSPEEIAAIDSAIQQVSGETGVDARFILAIVMQESIGCVRAPTTDNGVRNPGLMQSHNGDGDCAGVNPCPAEEILQMIRDGTAGTASGDGLQQTIAAAAAATGDTGVRSYYAGARLYNSGSADYENLNNGITATPCYVTNVANRLTGWVLAPEQCPL</sequence>
<dbReference type="EMBL" id="JAPDFR010000001">
    <property type="protein sequence ID" value="KAK0391790.1"/>
    <property type="molecule type" value="Genomic_DNA"/>
</dbReference>
<proteinExistence type="predicted"/>
<dbReference type="SUPFAM" id="SSF53955">
    <property type="entry name" value="Lysozyme-like"/>
    <property type="match status" value="1"/>
</dbReference>
<dbReference type="Proteomes" id="UP001175261">
    <property type="component" value="Unassembled WGS sequence"/>
</dbReference>
<evidence type="ECO:0000313" key="3">
    <source>
        <dbReference type="Proteomes" id="UP001175261"/>
    </source>
</evidence>
<feature type="chain" id="PRO_5041402665" evidence="1">
    <location>
        <begin position="19"/>
        <end position="241"/>
    </location>
</feature>
<feature type="signal peptide" evidence="1">
    <location>
        <begin position="1"/>
        <end position="18"/>
    </location>
</feature>
<dbReference type="InterPro" id="IPR023346">
    <property type="entry name" value="Lysozyme-like_dom_sf"/>
</dbReference>
<gene>
    <name evidence="2" type="ORF">NLU13_1289</name>
</gene>
<reference evidence="2" key="1">
    <citation type="submission" date="2022-10" db="EMBL/GenBank/DDBJ databases">
        <title>Determination and structural analysis of whole genome sequence of Sarocladium strictum F4-1.</title>
        <authorList>
            <person name="Hu L."/>
            <person name="Jiang Y."/>
        </authorList>
    </citation>
    <scope>NUCLEOTIDE SEQUENCE</scope>
    <source>
        <strain evidence="2">F4-1</strain>
    </source>
</reference>
<keyword evidence="1" id="KW-0732">Signal</keyword>
<dbReference type="Gene3D" id="1.10.530.10">
    <property type="match status" value="1"/>
</dbReference>
<accession>A0AA39LC83</accession>